<evidence type="ECO:0000259" key="1">
    <source>
        <dbReference type="Pfam" id="PF00149"/>
    </source>
</evidence>
<dbReference type="Gene3D" id="3.60.21.10">
    <property type="match status" value="1"/>
</dbReference>
<dbReference type="InterPro" id="IPR051693">
    <property type="entry name" value="UPF0046_metallophosphoest"/>
</dbReference>
<dbReference type="Pfam" id="PF00149">
    <property type="entry name" value="Metallophos"/>
    <property type="match status" value="1"/>
</dbReference>
<protein>
    <submittedName>
        <fullName evidence="2">Metallophosphoesterase</fullName>
    </submittedName>
</protein>
<sequence>MKLLIFSDIHNNWKTLEQLLSVEADFYISAGDQVSWGKGLDRCGQILQTRGDKVWVLPGNHESAAQIAALCEQYGLNDFHGRHFQAGGHQIAGLGYSSITPFDTPGEYTEDELRDRLKPFAALQPLVLICHAPPYGTDLDQVKPGLHAGSSAVRQFIDTYQPPHFFCGHIHEAEGKAIEIGRTRARNVGKKGYLLELD</sequence>
<name>Q028H5_SOLUE</name>
<gene>
    <name evidence="2" type="ordered locus">Acid_1586</name>
</gene>
<dbReference type="KEGG" id="sus:Acid_1586"/>
<organism evidence="2">
    <name type="scientific">Solibacter usitatus (strain Ellin6076)</name>
    <dbReference type="NCBI Taxonomy" id="234267"/>
    <lineage>
        <taxon>Bacteria</taxon>
        <taxon>Pseudomonadati</taxon>
        <taxon>Acidobacteriota</taxon>
        <taxon>Terriglobia</taxon>
        <taxon>Bryobacterales</taxon>
        <taxon>Solibacteraceae</taxon>
        <taxon>Candidatus Solibacter</taxon>
    </lineage>
</organism>
<dbReference type="HOGENOM" id="CLU_041441_5_0_0"/>
<reference evidence="2" key="1">
    <citation type="submission" date="2006-10" db="EMBL/GenBank/DDBJ databases">
        <title>Complete sequence of Solibacter usitatus Ellin6076.</title>
        <authorList>
            <consortium name="US DOE Joint Genome Institute"/>
            <person name="Copeland A."/>
            <person name="Lucas S."/>
            <person name="Lapidus A."/>
            <person name="Barry K."/>
            <person name="Detter J.C."/>
            <person name="Glavina del Rio T."/>
            <person name="Hammon N."/>
            <person name="Israni S."/>
            <person name="Dalin E."/>
            <person name="Tice H."/>
            <person name="Pitluck S."/>
            <person name="Thompson L.S."/>
            <person name="Brettin T."/>
            <person name="Bruce D."/>
            <person name="Han C."/>
            <person name="Tapia R."/>
            <person name="Gilna P."/>
            <person name="Schmutz J."/>
            <person name="Larimer F."/>
            <person name="Land M."/>
            <person name="Hauser L."/>
            <person name="Kyrpides N."/>
            <person name="Mikhailova N."/>
            <person name="Janssen P.H."/>
            <person name="Kuske C.R."/>
            <person name="Richardson P."/>
        </authorList>
    </citation>
    <scope>NUCLEOTIDE SEQUENCE</scope>
    <source>
        <strain evidence="2">Ellin6076</strain>
    </source>
</reference>
<proteinExistence type="predicted"/>
<dbReference type="AlphaFoldDB" id="Q028H5"/>
<dbReference type="GO" id="GO:0016787">
    <property type="term" value="F:hydrolase activity"/>
    <property type="evidence" value="ECO:0007669"/>
    <property type="project" value="InterPro"/>
</dbReference>
<dbReference type="InterPro" id="IPR029052">
    <property type="entry name" value="Metallo-depent_PP-like"/>
</dbReference>
<dbReference type="InterPro" id="IPR004843">
    <property type="entry name" value="Calcineurin-like_PHP"/>
</dbReference>
<dbReference type="OrthoDB" id="332939at2"/>
<evidence type="ECO:0000313" key="2">
    <source>
        <dbReference type="EMBL" id="ABJ82577.1"/>
    </source>
</evidence>
<accession>Q028H5</accession>
<dbReference type="eggNOG" id="COG2129">
    <property type="taxonomic scope" value="Bacteria"/>
</dbReference>
<dbReference type="PANTHER" id="PTHR12905:SF0">
    <property type="entry name" value="CALCINEURIN-LIKE PHOSPHOESTERASE DOMAIN-CONTAINING PROTEIN"/>
    <property type="match status" value="1"/>
</dbReference>
<feature type="domain" description="Calcineurin-like phosphoesterase" evidence="1">
    <location>
        <begin position="1"/>
        <end position="172"/>
    </location>
</feature>
<dbReference type="InParanoid" id="Q028H5"/>
<dbReference type="SUPFAM" id="SSF56300">
    <property type="entry name" value="Metallo-dependent phosphatases"/>
    <property type="match status" value="1"/>
</dbReference>
<dbReference type="STRING" id="234267.Acid_1586"/>
<dbReference type="EMBL" id="CP000473">
    <property type="protein sequence ID" value="ABJ82577.1"/>
    <property type="molecule type" value="Genomic_DNA"/>
</dbReference>
<dbReference type="PANTHER" id="PTHR12905">
    <property type="entry name" value="METALLOPHOSPHOESTERASE"/>
    <property type="match status" value="1"/>
</dbReference>